<dbReference type="EMBL" id="JANBUM010000124">
    <property type="protein sequence ID" value="KAJ2784063.1"/>
    <property type="molecule type" value="Genomic_DNA"/>
</dbReference>
<dbReference type="PANTHER" id="PTHR12947">
    <property type="entry name" value="AMSH-LIKE PROTEASE"/>
    <property type="match status" value="1"/>
</dbReference>
<organism evidence="3 4">
    <name type="scientific">Coemansia interrupta</name>
    <dbReference type="NCBI Taxonomy" id="1126814"/>
    <lineage>
        <taxon>Eukaryota</taxon>
        <taxon>Fungi</taxon>
        <taxon>Fungi incertae sedis</taxon>
        <taxon>Zoopagomycota</taxon>
        <taxon>Kickxellomycotina</taxon>
        <taxon>Kickxellomycetes</taxon>
        <taxon>Kickxellales</taxon>
        <taxon>Kickxellaceae</taxon>
        <taxon>Coemansia</taxon>
    </lineage>
</organism>
<dbReference type="Gene3D" id="1.20.58.80">
    <property type="entry name" value="Phosphotransferase system, lactose/cellobiose-type IIA subunit"/>
    <property type="match status" value="1"/>
</dbReference>
<dbReference type="Pfam" id="PF08969">
    <property type="entry name" value="USP8_dimer"/>
    <property type="match status" value="1"/>
</dbReference>
<dbReference type="InterPro" id="IPR015063">
    <property type="entry name" value="USP8_dimer"/>
</dbReference>
<feature type="region of interest" description="Disordered" evidence="1">
    <location>
        <begin position="202"/>
        <end position="232"/>
    </location>
</feature>
<reference evidence="3" key="1">
    <citation type="submission" date="2022-07" db="EMBL/GenBank/DDBJ databases">
        <title>Phylogenomic reconstructions and comparative analyses of Kickxellomycotina fungi.</title>
        <authorList>
            <person name="Reynolds N.K."/>
            <person name="Stajich J.E."/>
            <person name="Barry K."/>
            <person name="Grigoriev I.V."/>
            <person name="Crous P."/>
            <person name="Smith M.E."/>
        </authorList>
    </citation>
    <scope>NUCLEOTIDE SEQUENCE</scope>
    <source>
        <strain evidence="3">BCRC 34489</strain>
    </source>
</reference>
<keyword evidence="4" id="KW-1185">Reference proteome</keyword>
<dbReference type="SUPFAM" id="SSF140856">
    <property type="entry name" value="USP8 N-terminal domain-like"/>
    <property type="match status" value="1"/>
</dbReference>
<accession>A0A9W8LJA9</accession>
<dbReference type="GO" id="GO:0005768">
    <property type="term" value="C:endosome"/>
    <property type="evidence" value="ECO:0007669"/>
    <property type="project" value="TreeGrafter"/>
</dbReference>
<feature type="domain" description="USP8 dimerisation" evidence="2">
    <location>
        <begin position="32"/>
        <end position="133"/>
    </location>
</feature>
<dbReference type="AlphaFoldDB" id="A0A9W8LJA9"/>
<evidence type="ECO:0000256" key="1">
    <source>
        <dbReference type="SAM" id="MobiDB-lite"/>
    </source>
</evidence>
<evidence type="ECO:0000313" key="3">
    <source>
        <dbReference type="EMBL" id="KAJ2784063.1"/>
    </source>
</evidence>
<gene>
    <name evidence="3" type="ORF">GGI15_002384</name>
</gene>
<dbReference type="OrthoDB" id="3640at2759"/>
<sequence length="251" mass="28004">MSATRAGLPEHANASSTVLPLVSWKPGERVCSLEELYSAASIKPSRKMPLSKYFKDLENTLEKAKKRLLDQDLQYSYVFYLRYVILVLKHLPTHPEYNKHEFRRERDKVSENAKSALSMLERLQPVLKQRHEEYVKYLESIPRPKASVSTYSTRRGSSVKRPSVGGMDMMGAWQHDGGGAANSDMSRFSLADTLQGLNLGRGSSEDKAYRHSASLGSKPEAPAHSGGAKEATLIEYPAVTTSPTQGFSWQP</sequence>
<proteinExistence type="predicted"/>
<evidence type="ECO:0000313" key="4">
    <source>
        <dbReference type="Proteomes" id="UP001140172"/>
    </source>
</evidence>
<dbReference type="GO" id="GO:0016020">
    <property type="term" value="C:membrane"/>
    <property type="evidence" value="ECO:0007669"/>
    <property type="project" value="TreeGrafter"/>
</dbReference>
<dbReference type="PANTHER" id="PTHR12947:SF13">
    <property type="entry name" value="FI19924P1"/>
    <property type="match status" value="1"/>
</dbReference>
<dbReference type="Proteomes" id="UP001140172">
    <property type="component" value="Unassembled WGS sequence"/>
</dbReference>
<evidence type="ECO:0000259" key="2">
    <source>
        <dbReference type="Pfam" id="PF08969"/>
    </source>
</evidence>
<protein>
    <recommendedName>
        <fullName evidence="2">USP8 dimerisation domain-containing protein</fullName>
    </recommendedName>
</protein>
<dbReference type="GO" id="GO:0070536">
    <property type="term" value="P:protein K63-linked deubiquitination"/>
    <property type="evidence" value="ECO:0007669"/>
    <property type="project" value="TreeGrafter"/>
</dbReference>
<name>A0A9W8LJA9_9FUNG</name>
<dbReference type="GO" id="GO:0061578">
    <property type="term" value="F:K63-linked deubiquitinase activity"/>
    <property type="evidence" value="ECO:0007669"/>
    <property type="project" value="TreeGrafter"/>
</dbReference>
<feature type="non-terminal residue" evidence="3">
    <location>
        <position position="251"/>
    </location>
</feature>
<comment type="caution">
    <text evidence="3">The sequence shown here is derived from an EMBL/GenBank/DDBJ whole genome shotgun (WGS) entry which is preliminary data.</text>
</comment>